<proteinExistence type="predicted"/>
<organism evidence="3 4">
    <name type="scientific">Rubroshorea leprosula</name>
    <dbReference type="NCBI Taxonomy" id="152421"/>
    <lineage>
        <taxon>Eukaryota</taxon>
        <taxon>Viridiplantae</taxon>
        <taxon>Streptophyta</taxon>
        <taxon>Embryophyta</taxon>
        <taxon>Tracheophyta</taxon>
        <taxon>Spermatophyta</taxon>
        <taxon>Magnoliopsida</taxon>
        <taxon>eudicotyledons</taxon>
        <taxon>Gunneridae</taxon>
        <taxon>Pentapetalae</taxon>
        <taxon>rosids</taxon>
        <taxon>malvids</taxon>
        <taxon>Malvales</taxon>
        <taxon>Dipterocarpaceae</taxon>
        <taxon>Rubroshorea</taxon>
    </lineage>
</organism>
<evidence type="ECO:0000313" key="4">
    <source>
        <dbReference type="Proteomes" id="UP001054252"/>
    </source>
</evidence>
<evidence type="ECO:0000313" key="3">
    <source>
        <dbReference type="EMBL" id="GKV03528.1"/>
    </source>
</evidence>
<keyword evidence="1" id="KW-0812">Transmembrane</keyword>
<gene>
    <name evidence="3" type="ORF">SLEP1_g15816</name>
</gene>
<keyword evidence="1" id="KW-1133">Transmembrane helix</keyword>
<feature type="chain" id="PRO_5043820266" evidence="2">
    <location>
        <begin position="27"/>
        <end position="64"/>
    </location>
</feature>
<keyword evidence="4" id="KW-1185">Reference proteome</keyword>
<keyword evidence="1" id="KW-0472">Membrane</keyword>
<reference evidence="3 4" key="1">
    <citation type="journal article" date="2021" name="Commun. Biol.">
        <title>The genome of Shorea leprosula (Dipterocarpaceae) highlights the ecological relevance of drought in aseasonal tropical rainforests.</title>
        <authorList>
            <person name="Ng K.K.S."/>
            <person name="Kobayashi M.J."/>
            <person name="Fawcett J.A."/>
            <person name="Hatakeyama M."/>
            <person name="Paape T."/>
            <person name="Ng C.H."/>
            <person name="Ang C.C."/>
            <person name="Tnah L.H."/>
            <person name="Lee C.T."/>
            <person name="Nishiyama T."/>
            <person name="Sese J."/>
            <person name="O'Brien M.J."/>
            <person name="Copetti D."/>
            <person name="Mohd Noor M.I."/>
            <person name="Ong R.C."/>
            <person name="Putra M."/>
            <person name="Sireger I.Z."/>
            <person name="Indrioko S."/>
            <person name="Kosugi Y."/>
            <person name="Izuno A."/>
            <person name="Isagi Y."/>
            <person name="Lee S.L."/>
            <person name="Shimizu K.K."/>
        </authorList>
    </citation>
    <scope>NUCLEOTIDE SEQUENCE [LARGE SCALE GENOMIC DNA]</scope>
    <source>
        <strain evidence="3">214</strain>
    </source>
</reference>
<sequence>MAVARCNATLMAVLLAVFALVGLAQAADAPAPSMTSGSGAISPSFTSAIPGIAVVLLFGFVLPI</sequence>
<name>A0AAV5IWD7_9ROSI</name>
<accession>A0AAV5IWD7</accession>
<protein>
    <submittedName>
        <fullName evidence="3">Uncharacterized protein</fullName>
    </submittedName>
</protein>
<dbReference type="AlphaFoldDB" id="A0AAV5IWD7"/>
<keyword evidence="2" id="KW-0732">Signal</keyword>
<dbReference type="EMBL" id="BPVZ01000020">
    <property type="protein sequence ID" value="GKV03528.1"/>
    <property type="molecule type" value="Genomic_DNA"/>
</dbReference>
<comment type="caution">
    <text evidence="3">The sequence shown here is derived from an EMBL/GenBank/DDBJ whole genome shotgun (WGS) entry which is preliminary data.</text>
</comment>
<dbReference type="Proteomes" id="UP001054252">
    <property type="component" value="Unassembled WGS sequence"/>
</dbReference>
<evidence type="ECO:0000256" key="1">
    <source>
        <dbReference type="SAM" id="Phobius"/>
    </source>
</evidence>
<evidence type="ECO:0000256" key="2">
    <source>
        <dbReference type="SAM" id="SignalP"/>
    </source>
</evidence>
<feature type="signal peptide" evidence="2">
    <location>
        <begin position="1"/>
        <end position="26"/>
    </location>
</feature>
<feature type="transmembrane region" description="Helical" evidence="1">
    <location>
        <begin position="42"/>
        <end position="62"/>
    </location>
</feature>